<proteinExistence type="predicted"/>
<name>A0A9J7XY07_CYPCA</name>
<evidence type="ECO:0000313" key="3">
    <source>
        <dbReference type="Ensembl" id="ENSCCRP00000110435.1"/>
    </source>
</evidence>
<dbReference type="SMART" id="SM00199">
    <property type="entry name" value="SCY"/>
    <property type="match status" value="1"/>
</dbReference>
<dbReference type="GO" id="GO:0005615">
    <property type="term" value="C:extracellular space"/>
    <property type="evidence" value="ECO:0007669"/>
    <property type="project" value="UniProtKB-KW"/>
</dbReference>
<dbReference type="Ensembl" id="ENSCCRT00000132471.1">
    <property type="protein sequence ID" value="ENSCCRP00000110435.1"/>
    <property type="gene ID" value="ENSCCRG00000067743.1"/>
</dbReference>
<dbReference type="Proteomes" id="UP001108240">
    <property type="component" value="Unplaced"/>
</dbReference>
<sequence>FIKNKNIILLIITTIGPSPNCCLRVSKTKISVEAIMNYSMQAAPPCPIRAVRFHTKKNKTICSDPNEGWAKKAITHVNQKLNPLKLSKD</sequence>
<reference evidence="3" key="2">
    <citation type="submission" date="2025-09" db="UniProtKB">
        <authorList>
            <consortium name="Ensembl"/>
        </authorList>
    </citation>
    <scope>IDENTIFICATION</scope>
</reference>
<dbReference type="SUPFAM" id="SSF54117">
    <property type="entry name" value="Interleukin 8-like chemokines"/>
    <property type="match status" value="1"/>
</dbReference>
<keyword evidence="4" id="KW-1185">Reference proteome</keyword>
<feature type="domain" description="Chemokine interleukin-8-like" evidence="2">
    <location>
        <begin position="18"/>
        <end position="77"/>
    </location>
</feature>
<evidence type="ECO:0000256" key="1">
    <source>
        <dbReference type="ARBA" id="ARBA00022514"/>
    </source>
</evidence>
<dbReference type="InterPro" id="IPR036048">
    <property type="entry name" value="Interleukin_8-like_sf"/>
</dbReference>
<dbReference type="PANTHER" id="PTHR12015">
    <property type="entry name" value="SMALL INDUCIBLE CYTOKINE A"/>
    <property type="match status" value="1"/>
</dbReference>
<dbReference type="CDD" id="cd00272">
    <property type="entry name" value="Chemokine_CC"/>
    <property type="match status" value="1"/>
</dbReference>
<dbReference type="InterPro" id="IPR039809">
    <property type="entry name" value="Chemokine_b/g/d"/>
</dbReference>
<evidence type="ECO:0000259" key="2">
    <source>
        <dbReference type="SMART" id="SM00199"/>
    </source>
</evidence>
<dbReference type="Pfam" id="PF00048">
    <property type="entry name" value="IL8"/>
    <property type="match status" value="1"/>
</dbReference>
<accession>A0A9J7XY07</accession>
<reference evidence="3" key="1">
    <citation type="submission" date="2025-08" db="UniProtKB">
        <authorList>
            <consortium name="Ensembl"/>
        </authorList>
    </citation>
    <scope>IDENTIFICATION</scope>
</reference>
<dbReference type="GO" id="GO:0008009">
    <property type="term" value="F:chemokine activity"/>
    <property type="evidence" value="ECO:0007669"/>
    <property type="project" value="InterPro"/>
</dbReference>
<evidence type="ECO:0000313" key="4">
    <source>
        <dbReference type="Proteomes" id="UP001108240"/>
    </source>
</evidence>
<dbReference type="InterPro" id="IPR001811">
    <property type="entry name" value="Chemokine_IL8-like_dom"/>
</dbReference>
<protein>
    <recommendedName>
        <fullName evidence="2">Chemokine interleukin-8-like domain-containing protein</fullName>
    </recommendedName>
</protein>
<dbReference type="GO" id="GO:0006955">
    <property type="term" value="P:immune response"/>
    <property type="evidence" value="ECO:0007669"/>
    <property type="project" value="InterPro"/>
</dbReference>
<dbReference type="GeneTree" id="ENSGT00990000209937"/>
<organism evidence="3 4">
    <name type="scientific">Cyprinus carpio carpio</name>
    <dbReference type="NCBI Taxonomy" id="630221"/>
    <lineage>
        <taxon>Eukaryota</taxon>
        <taxon>Metazoa</taxon>
        <taxon>Chordata</taxon>
        <taxon>Craniata</taxon>
        <taxon>Vertebrata</taxon>
        <taxon>Euteleostomi</taxon>
        <taxon>Actinopterygii</taxon>
        <taxon>Neopterygii</taxon>
        <taxon>Teleostei</taxon>
        <taxon>Ostariophysi</taxon>
        <taxon>Cypriniformes</taxon>
        <taxon>Cyprinidae</taxon>
        <taxon>Cyprininae</taxon>
        <taxon>Cyprinus</taxon>
    </lineage>
</organism>
<dbReference type="Gene3D" id="2.40.50.40">
    <property type="match status" value="1"/>
</dbReference>
<dbReference type="AlphaFoldDB" id="A0A9J7XY07"/>
<keyword evidence="1" id="KW-0202">Cytokine</keyword>